<evidence type="ECO:0000256" key="1">
    <source>
        <dbReference type="SAM" id="MobiDB-lite"/>
    </source>
</evidence>
<evidence type="ECO:0000256" key="2">
    <source>
        <dbReference type="SAM" id="Phobius"/>
    </source>
</evidence>
<evidence type="ECO:0000313" key="4">
    <source>
        <dbReference type="Proteomes" id="UP000324800"/>
    </source>
</evidence>
<feature type="transmembrane region" description="Helical" evidence="2">
    <location>
        <begin position="689"/>
        <end position="716"/>
    </location>
</feature>
<feature type="compositionally biased region" description="Basic and acidic residues" evidence="1">
    <location>
        <begin position="654"/>
        <end position="666"/>
    </location>
</feature>
<dbReference type="PANTHER" id="PTHR16861:SF4">
    <property type="entry name" value="SH3 DOMAIN PROTEIN (AFU_ORTHOLOGUE AFUA_1G13610)"/>
    <property type="match status" value="1"/>
</dbReference>
<evidence type="ECO:0000313" key="3">
    <source>
        <dbReference type="EMBL" id="KAA6394601.1"/>
    </source>
</evidence>
<dbReference type="InterPro" id="IPR011050">
    <property type="entry name" value="Pectin_lyase_fold/virulence"/>
</dbReference>
<dbReference type="PANTHER" id="PTHR16861">
    <property type="entry name" value="GLYCOPROTEIN 38"/>
    <property type="match status" value="1"/>
</dbReference>
<dbReference type="EMBL" id="SNRW01001903">
    <property type="protein sequence ID" value="KAA6394601.1"/>
    <property type="molecule type" value="Genomic_DNA"/>
</dbReference>
<feature type="compositionally biased region" description="Acidic residues" evidence="1">
    <location>
        <begin position="667"/>
        <end position="680"/>
    </location>
</feature>
<keyword evidence="2" id="KW-1133">Transmembrane helix</keyword>
<proteinExistence type="predicted"/>
<evidence type="ECO:0008006" key="5">
    <source>
        <dbReference type="Google" id="ProtNLM"/>
    </source>
</evidence>
<protein>
    <recommendedName>
        <fullName evidence="5">Right handed beta helix domain-containing protein</fullName>
    </recommendedName>
</protein>
<reference evidence="3 4" key="1">
    <citation type="submission" date="2019-03" db="EMBL/GenBank/DDBJ databases">
        <title>Single cell metagenomics reveals metabolic interactions within the superorganism composed of flagellate Streblomastix strix and complex community of Bacteroidetes bacteria on its surface.</title>
        <authorList>
            <person name="Treitli S.C."/>
            <person name="Kolisko M."/>
            <person name="Husnik F."/>
            <person name="Keeling P."/>
            <person name="Hampl V."/>
        </authorList>
    </citation>
    <scope>NUCLEOTIDE SEQUENCE [LARGE SCALE GENOMIC DNA]</scope>
    <source>
        <strain evidence="3">ST1C</strain>
    </source>
</reference>
<organism evidence="3 4">
    <name type="scientific">Streblomastix strix</name>
    <dbReference type="NCBI Taxonomy" id="222440"/>
    <lineage>
        <taxon>Eukaryota</taxon>
        <taxon>Metamonada</taxon>
        <taxon>Preaxostyla</taxon>
        <taxon>Oxymonadida</taxon>
        <taxon>Streblomastigidae</taxon>
        <taxon>Streblomastix</taxon>
    </lineage>
</organism>
<name>A0A5J4WIB0_9EUKA</name>
<dbReference type="AlphaFoldDB" id="A0A5J4WIB0"/>
<sequence length="763" mass="85045">MQTEVLNAQGGVIYAILGQTGKVDIISCSFIGCQAQNYGGAIYVSLTSGGKLRITESCIFTNCKAINSSTSGGAIYASITGENSQLTFEDSITFEKCSGRYGGGMYLRISNLGKFIMTGYCIFKDCSCSYEGGGCYIYCTSLNYDIQLQGNMQFEGCQSEHIGGGLHFWSPFAGQITINNMSFSNCNSTWQGGGFYSIIDSGVQMTITGKISFDKCLNTLYDGGGQYLQASGSYFKINNTGELEYNQCNAKSGGGIFCSIRDNAVIEINNASFRKCSSSGNGGGLWVEIESGGQLILDKACEFYQCESYENGGGIYVRIYYLQQHSIYIKDAFIHECKSLNNTNSSQIFSRSGFGGGMFLIYYGDYDPSTELINLRGMKIYNNSADKYGQSLYVVMPQVAELCQYGILGEYVKGNYSDTYSNESDLYGVPMNLTTFNTSTQTQLIQQQQQPLELWWRILGILKNAQVIVNISSPIGKLIFHLEGQRMIPKYLNVKIFELRNKTQEEIDQEQKEMNYQYNKNNLKSLKSTFPQSPISLKHLSDNKQQISINSNLTIKKKQFHNYENEIIYPPEDGSNAPISIKGEIESEQKATFEMNDGSWLNYQQKVYGVLISNDRNIFTGKDGIDIEEDGNAAVLLEVIIEEDDVDDESQIDDPQKQDDPFKEDPEKEDPEKVEDDEDKQLEGKSLSIGIIVGIAVGALVIVAVIIIIIIVAVFISKKKKSKKSVYSYGPEMRARELPMEIQYPQNSHSLDAINKEMESNNW</sequence>
<accession>A0A5J4WIB0</accession>
<dbReference type="Proteomes" id="UP000324800">
    <property type="component" value="Unassembled WGS sequence"/>
</dbReference>
<feature type="region of interest" description="Disordered" evidence="1">
    <location>
        <begin position="647"/>
        <end position="680"/>
    </location>
</feature>
<gene>
    <name evidence="3" type="ORF">EZS28_009874</name>
</gene>
<keyword evidence="2" id="KW-0812">Transmembrane</keyword>
<keyword evidence="2" id="KW-0472">Membrane</keyword>
<comment type="caution">
    <text evidence="3">The sequence shown here is derived from an EMBL/GenBank/DDBJ whole genome shotgun (WGS) entry which is preliminary data.</text>
</comment>
<dbReference type="SUPFAM" id="SSF51126">
    <property type="entry name" value="Pectin lyase-like"/>
    <property type="match status" value="1"/>
</dbReference>
<dbReference type="OrthoDB" id="76083at2759"/>